<dbReference type="SUPFAM" id="SSF52980">
    <property type="entry name" value="Restriction endonuclease-like"/>
    <property type="match status" value="1"/>
</dbReference>
<name>M1NIM3_9CORY</name>
<proteinExistence type="predicted"/>
<gene>
    <name evidence="2" type="ORF">A605_01320</name>
</gene>
<evidence type="ECO:0000313" key="3">
    <source>
        <dbReference type="Proteomes" id="UP000011723"/>
    </source>
</evidence>
<dbReference type="eggNOG" id="COG2852">
    <property type="taxonomic scope" value="Bacteria"/>
</dbReference>
<accession>M1NIM3</accession>
<feature type="domain" description="DUF559" evidence="1">
    <location>
        <begin position="182"/>
        <end position="281"/>
    </location>
</feature>
<dbReference type="HOGENOM" id="CLU_059335_0_0_11"/>
<dbReference type="Gene3D" id="3.40.960.10">
    <property type="entry name" value="VSR Endonuclease"/>
    <property type="match status" value="1"/>
</dbReference>
<protein>
    <recommendedName>
        <fullName evidence="1">DUF559 domain-containing protein</fullName>
    </recommendedName>
</protein>
<dbReference type="PATRIC" id="fig|1121362.3.peg.256"/>
<dbReference type="EMBL" id="CP003697">
    <property type="protein sequence ID" value="AGF71278.1"/>
    <property type="molecule type" value="Genomic_DNA"/>
</dbReference>
<organism evidence="2 3">
    <name type="scientific">Corynebacterium halotolerans YIM 70093 = DSM 44683</name>
    <dbReference type="NCBI Taxonomy" id="1121362"/>
    <lineage>
        <taxon>Bacteria</taxon>
        <taxon>Bacillati</taxon>
        <taxon>Actinomycetota</taxon>
        <taxon>Actinomycetes</taxon>
        <taxon>Mycobacteriales</taxon>
        <taxon>Corynebacteriaceae</taxon>
        <taxon>Corynebacterium</taxon>
    </lineage>
</organism>
<dbReference type="InterPro" id="IPR007569">
    <property type="entry name" value="DUF559"/>
</dbReference>
<keyword evidence="3" id="KW-1185">Reference proteome</keyword>
<evidence type="ECO:0000259" key="1">
    <source>
        <dbReference type="Pfam" id="PF04480"/>
    </source>
</evidence>
<dbReference type="Pfam" id="PF04480">
    <property type="entry name" value="DUF559"/>
    <property type="match status" value="1"/>
</dbReference>
<dbReference type="STRING" id="1121362.A605_01320"/>
<sequence length="309" mass="34657">MGDIQLPRNAVLTSEQLKQLGISRHRVAVLTSQGMLHRVERGVYTTAPPKGELLLAALSLRRPGAVVSGLTAFQLYSGQEITDPLNMRVPRGCSTKGSQLLKVRQSRTLRPREVSGFRVVSPLAAVADLLDHDEDALLRFLELQYSGREGPARLREDAAALSRVPGPLRRLMTHAAVGADSNSERRVFRALRQRGVEVSQNHLIGAYRWDGVIPGAKVAIDIDSYRYHGIGPDGENHRTFVLDRWKANYAVRAGYRVLRFTGECVYHHLQAVIREIMNALEQPAQVHEIPVWEWHHAMLFPEDMADAWD</sequence>
<evidence type="ECO:0000313" key="2">
    <source>
        <dbReference type="EMBL" id="AGF71278.1"/>
    </source>
</evidence>
<dbReference type="InterPro" id="IPR011335">
    <property type="entry name" value="Restrct_endonuc-II-like"/>
</dbReference>
<dbReference type="RefSeq" id="WP_015399702.1">
    <property type="nucleotide sequence ID" value="NC_020302.1"/>
</dbReference>
<dbReference type="Proteomes" id="UP000011723">
    <property type="component" value="Chromosome"/>
</dbReference>
<dbReference type="AlphaFoldDB" id="M1NIM3"/>
<dbReference type="KEGG" id="chn:A605_01320"/>
<reference evidence="2 3" key="1">
    <citation type="journal article" date="2012" name="Stand. Genomic Sci.">
        <title>Genome sequence of the halotolerant bacterium Corynebacterium halotolerans type strain YIM 70093(T) (= DSM 44683(T)).</title>
        <authorList>
            <person name="Ruckert C."/>
            <person name="Albersmeier A."/>
            <person name="Al-Dilaimi A."/>
            <person name="Niehaus K."/>
            <person name="Szczepanowski R."/>
            <person name="Kalinowski J."/>
        </authorList>
    </citation>
    <scope>NUCLEOTIDE SEQUENCE [LARGE SCALE GENOMIC DNA]</scope>
    <source>
        <strain evidence="2">YIM 70093</strain>
    </source>
</reference>